<sequence>MGTKFYREEASQTACPPPNPDHYKRLDSDPTLEIAKKVEAAIQKMIRNGSIDSETGPISSR</sequence>
<name>A0A9Q1H772_HOLLE</name>
<keyword evidence="3" id="KW-1185">Reference proteome</keyword>
<accession>A0A9Q1H772</accession>
<gene>
    <name evidence="2" type="ORF">HOLleu_21968</name>
</gene>
<dbReference type="AlphaFoldDB" id="A0A9Q1H772"/>
<protein>
    <submittedName>
        <fullName evidence="2">Uncharacterized protein</fullName>
    </submittedName>
</protein>
<feature type="compositionally biased region" description="Basic and acidic residues" evidence="1">
    <location>
        <begin position="1"/>
        <end position="10"/>
    </location>
</feature>
<comment type="caution">
    <text evidence="2">The sequence shown here is derived from an EMBL/GenBank/DDBJ whole genome shotgun (WGS) entry which is preliminary data.</text>
</comment>
<evidence type="ECO:0000313" key="3">
    <source>
        <dbReference type="Proteomes" id="UP001152320"/>
    </source>
</evidence>
<feature type="region of interest" description="Disordered" evidence="1">
    <location>
        <begin position="1"/>
        <end position="25"/>
    </location>
</feature>
<organism evidence="2 3">
    <name type="scientific">Holothuria leucospilota</name>
    <name type="common">Black long sea cucumber</name>
    <name type="synonym">Mertensiothuria leucospilota</name>
    <dbReference type="NCBI Taxonomy" id="206669"/>
    <lineage>
        <taxon>Eukaryota</taxon>
        <taxon>Metazoa</taxon>
        <taxon>Echinodermata</taxon>
        <taxon>Eleutherozoa</taxon>
        <taxon>Echinozoa</taxon>
        <taxon>Holothuroidea</taxon>
        <taxon>Aspidochirotacea</taxon>
        <taxon>Aspidochirotida</taxon>
        <taxon>Holothuriidae</taxon>
        <taxon>Holothuria</taxon>
    </lineage>
</organism>
<dbReference type="Proteomes" id="UP001152320">
    <property type="component" value="Chromosome 10"/>
</dbReference>
<evidence type="ECO:0000313" key="2">
    <source>
        <dbReference type="EMBL" id="KAJ8034936.1"/>
    </source>
</evidence>
<dbReference type="EMBL" id="JAIZAY010000010">
    <property type="protein sequence ID" value="KAJ8034936.1"/>
    <property type="molecule type" value="Genomic_DNA"/>
</dbReference>
<proteinExistence type="predicted"/>
<evidence type="ECO:0000256" key="1">
    <source>
        <dbReference type="SAM" id="MobiDB-lite"/>
    </source>
</evidence>
<reference evidence="2" key="1">
    <citation type="submission" date="2021-10" db="EMBL/GenBank/DDBJ databases">
        <title>Tropical sea cucumber genome reveals ecological adaptation and Cuvierian tubules defense mechanism.</title>
        <authorList>
            <person name="Chen T."/>
        </authorList>
    </citation>
    <scope>NUCLEOTIDE SEQUENCE</scope>
    <source>
        <strain evidence="2">Nanhai2018</strain>
        <tissue evidence="2">Muscle</tissue>
    </source>
</reference>